<dbReference type="Proteomes" id="UP000054359">
    <property type="component" value="Unassembled WGS sequence"/>
</dbReference>
<dbReference type="OrthoDB" id="413313at2759"/>
<dbReference type="OMA" id="FRRTMNK"/>
<gene>
    <name evidence="2" type="ORF">X975_08788</name>
</gene>
<dbReference type="STRING" id="407821.A0A087UGU0"/>
<keyword evidence="1" id="KW-0472">Membrane</keyword>
<dbReference type="AlphaFoldDB" id="A0A087UGU0"/>
<dbReference type="PANTHER" id="PTHR10974:SF1">
    <property type="entry name" value="FI08016P-RELATED"/>
    <property type="match status" value="1"/>
</dbReference>
<dbReference type="Gene3D" id="3.40.720.10">
    <property type="entry name" value="Alkaline Phosphatase, subunit A"/>
    <property type="match status" value="1"/>
</dbReference>
<keyword evidence="3" id="KW-1185">Reference proteome</keyword>
<evidence type="ECO:0008006" key="4">
    <source>
        <dbReference type="Google" id="ProtNLM"/>
    </source>
</evidence>
<protein>
    <recommendedName>
        <fullName evidence="4">DUF229 domain containing protein</fullName>
    </recommendedName>
</protein>
<accession>A0A087UGU0</accession>
<dbReference type="InterPro" id="IPR004245">
    <property type="entry name" value="DUF229"/>
</dbReference>
<evidence type="ECO:0000256" key="1">
    <source>
        <dbReference type="SAM" id="Phobius"/>
    </source>
</evidence>
<sequence length="653" mass="74174">MFRRFSARRYAQGLCFVILISTLPIFLLLSKQKTIPYFVQEHPYFHYDLDLEEPRNFDQKCLIPRLHPFDPSIWSYLSSQRSIVCKSRTSDLIYIDINGRLRYNDSAVQSNGYKVGKSLLCYWSSVKRGGVNADDDDSVVYGKQVPLEADGIQLPGDTDFIRVQCKNFAKITIYDKIHAYIRNVSKPVEEPSPNRINVLIFGIDSLSRLAFIRYLPKTYRYLTENLKMTVFRGMNKIGDNTYPNLVALLTGREAYGGNLPDESKGFDEWPLIWKTYSSAGYATMWAEDFASFGLFNYLAKGFRRPPTRHYLRPFWLAVEESSVLKISSHMCYGSTPKHKLQMDYVRNFVSAYQEKMIPYFGFSFLAEISHEYLYRVTAADDQFEDFFKFLNDGNFLNDTVLIVMSDHGHRFDAIRTTQVGAIEERMPFFAIHIPKSISSLQPEIMDNLAVNKGRLVTPFDTHATLSDILNRVVTGQPLGQSPPPEGCLGQSLFAPVPADRNCSSASIPDHYCVCETESAMVVSDTRAVAAAKATIYRINEMLFNGEMTENEGQCVRLTLGAIRSAHMVHKAEESDLRPSLAKVRVVIEAEPSKGIFEATVLVGDVAVEVLGDVSRLNVYGQQSSCIKHIILRKYCFCSKYLYNSKTDTSKEKL</sequence>
<reference evidence="2 3" key="1">
    <citation type="submission" date="2013-11" db="EMBL/GenBank/DDBJ databases">
        <title>Genome sequencing of Stegodyphus mimosarum.</title>
        <authorList>
            <person name="Bechsgaard J."/>
        </authorList>
    </citation>
    <scope>NUCLEOTIDE SEQUENCE [LARGE SCALE GENOMIC DNA]</scope>
</reference>
<keyword evidence="1" id="KW-1133">Transmembrane helix</keyword>
<feature type="transmembrane region" description="Helical" evidence="1">
    <location>
        <begin position="12"/>
        <end position="30"/>
    </location>
</feature>
<dbReference type="SUPFAM" id="SSF53649">
    <property type="entry name" value="Alkaline phosphatase-like"/>
    <property type="match status" value="1"/>
</dbReference>
<dbReference type="CDD" id="cd16021">
    <property type="entry name" value="ALP_like"/>
    <property type="match status" value="1"/>
</dbReference>
<feature type="non-terminal residue" evidence="2">
    <location>
        <position position="653"/>
    </location>
</feature>
<dbReference type="GO" id="GO:0005615">
    <property type="term" value="C:extracellular space"/>
    <property type="evidence" value="ECO:0007669"/>
    <property type="project" value="TreeGrafter"/>
</dbReference>
<dbReference type="PANTHER" id="PTHR10974">
    <property type="entry name" value="FI08016P-RELATED"/>
    <property type="match status" value="1"/>
</dbReference>
<evidence type="ECO:0000313" key="2">
    <source>
        <dbReference type="EMBL" id="KFM76579.1"/>
    </source>
</evidence>
<dbReference type="InterPro" id="IPR017850">
    <property type="entry name" value="Alkaline_phosphatase_core_sf"/>
</dbReference>
<dbReference type="EMBL" id="KK119733">
    <property type="protein sequence ID" value="KFM76579.1"/>
    <property type="molecule type" value="Genomic_DNA"/>
</dbReference>
<keyword evidence="1" id="KW-0812">Transmembrane</keyword>
<dbReference type="Pfam" id="PF02995">
    <property type="entry name" value="DUF229"/>
    <property type="match status" value="1"/>
</dbReference>
<proteinExistence type="predicted"/>
<evidence type="ECO:0000313" key="3">
    <source>
        <dbReference type="Proteomes" id="UP000054359"/>
    </source>
</evidence>
<dbReference type="FunFam" id="3.40.720.10:FF:000017">
    <property type="entry name" value="Predicted protein"/>
    <property type="match status" value="1"/>
</dbReference>
<organism evidence="2 3">
    <name type="scientific">Stegodyphus mimosarum</name>
    <name type="common">African social velvet spider</name>
    <dbReference type="NCBI Taxonomy" id="407821"/>
    <lineage>
        <taxon>Eukaryota</taxon>
        <taxon>Metazoa</taxon>
        <taxon>Ecdysozoa</taxon>
        <taxon>Arthropoda</taxon>
        <taxon>Chelicerata</taxon>
        <taxon>Arachnida</taxon>
        <taxon>Araneae</taxon>
        <taxon>Araneomorphae</taxon>
        <taxon>Entelegynae</taxon>
        <taxon>Eresoidea</taxon>
        <taxon>Eresidae</taxon>
        <taxon>Stegodyphus</taxon>
    </lineage>
</organism>
<name>A0A087UGU0_STEMI</name>